<gene>
    <name evidence="2" type="ORF">BST46_24885</name>
</gene>
<dbReference type="Proteomes" id="UP000192847">
    <property type="component" value="Unassembled WGS sequence"/>
</dbReference>
<dbReference type="RefSeq" id="WP_083187734.1">
    <property type="nucleotide sequence ID" value="NZ_MVIL01000183.1"/>
</dbReference>
<comment type="caution">
    <text evidence="2">The sequence shown here is derived from an EMBL/GenBank/DDBJ whole genome shotgun (WGS) entry which is preliminary data.</text>
</comment>
<sequence length="372" mass="41013">MYSKPARNGGNRGGRGAGGAAPRWRVTPARVRGILSRWRVRRILGYAVGVIRAARRPQGARTDLASTPNALTVAKAAVAIANSRDDATRLRVFFDFTRGADEAGPAALPLITTEPPLIGDVRFDALLAAAAEHLAARHGLPGPLWTIAVERFLYRAWWVSALPSARVQALLWTPASFRRRGIYLDRHDLTHDGVTPMLEPVCDLNDIRRAFEALAAKLERRRVIGQVHVYGGDPMLLAYDPDRTATRGIDAEFSPDGPMIAAIREIANENGWPSTWLNNQAASYVARYPGEGERVFDHPYLQVNVTPPDHLLAMKVLAGRATRDADDVRTVLGHLGITTTAEVWAVVDRFFPGTPIPPRSRRLVEDLLNERR</sequence>
<evidence type="ECO:0000256" key="1">
    <source>
        <dbReference type="SAM" id="MobiDB-lite"/>
    </source>
</evidence>
<evidence type="ECO:0000313" key="3">
    <source>
        <dbReference type="Proteomes" id="UP000192847"/>
    </source>
</evidence>
<keyword evidence="3" id="KW-1185">Reference proteome</keyword>
<protein>
    <submittedName>
        <fullName evidence="2">Uncharacterized protein</fullName>
    </submittedName>
</protein>
<feature type="compositionally biased region" description="Gly residues" evidence="1">
    <location>
        <begin position="10"/>
        <end position="19"/>
    </location>
</feature>
<proteinExistence type="predicted"/>
<accession>A0ABX3TEZ4</accession>
<dbReference type="EMBL" id="MVIL01000183">
    <property type="protein sequence ID" value="ORB77378.1"/>
    <property type="molecule type" value="Genomic_DNA"/>
</dbReference>
<feature type="region of interest" description="Disordered" evidence="1">
    <location>
        <begin position="1"/>
        <end position="22"/>
    </location>
</feature>
<organism evidence="2 3">
    <name type="scientific">Mycobacterium timonense</name>
    <dbReference type="NCBI Taxonomy" id="701043"/>
    <lineage>
        <taxon>Bacteria</taxon>
        <taxon>Bacillati</taxon>
        <taxon>Actinomycetota</taxon>
        <taxon>Actinomycetes</taxon>
        <taxon>Mycobacteriales</taxon>
        <taxon>Mycobacteriaceae</taxon>
        <taxon>Mycobacterium</taxon>
        <taxon>Mycobacterium avium complex (MAC)</taxon>
    </lineage>
</organism>
<evidence type="ECO:0000313" key="2">
    <source>
        <dbReference type="EMBL" id="ORB77378.1"/>
    </source>
</evidence>
<name>A0ABX3TEZ4_9MYCO</name>
<reference evidence="2 3" key="1">
    <citation type="submission" date="2017-02" db="EMBL/GenBank/DDBJ databases">
        <title>The new phylogeny of genus Mycobacterium.</title>
        <authorList>
            <person name="Tortoli E."/>
            <person name="Trovato A."/>
            <person name="Cirillo D.M."/>
        </authorList>
    </citation>
    <scope>NUCLEOTIDE SEQUENCE [LARGE SCALE GENOMIC DNA]</scope>
    <source>
        <strain evidence="2 3">CCUG 56329</strain>
    </source>
</reference>